<dbReference type="AlphaFoldDB" id="A0A8E1QXX4"/>
<feature type="transmembrane region" description="Helical" evidence="1">
    <location>
        <begin position="245"/>
        <end position="263"/>
    </location>
</feature>
<keyword evidence="2" id="KW-0560">Oxidoreductase</keyword>
<evidence type="ECO:0000256" key="1">
    <source>
        <dbReference type="SAM" id="Phobius"/>
    </source>
</evidence>
<comment type="caution">
    <text evidence="2">The sequence shown here is derived from an EMBL/GenBank/DDBJ whole genome shotgun (WGS) entry which is preliminary data.</text>
</comment>
<gene>
    <name evidence="2" type="ORF">ACU52_05705</name>
</gene>
<organism evidence="2 3">
    <name type="scientific">Xylanibacter rarus</name>
    <dbReference type="NCBI Taxonomy" id="1676614"/>
    <lineage>
        <taxon>Bacteria</taxon>
        <taxon>Pseudomonadati</taxon>
        <taxon>Bacteroidota</taxon>
        <taxon>Bacteroidia</taxon>
        <taxon>Bacteroidales</taxon>
        <taxon>Prevotellaceae</taxon>
        <taxon>Xylanibacter</taxon>
    </lineage>
</organism>
<keyword evidence="1" id="KW-0812">Transmembrane</keyword>
<protein>
    <submittedName>
        <fullName evidence="2">Beta-carotene 15,15'-monooxygenase</fullName>
    </submittedName>
</protein>
<keyword evidence="3" id="KW-1185">Reference proteome</keyword>
<keyword evidence="1" id="KW-1133">Transmembrane helix</keyword>
<accession>A0A8E1QXX4</accession>
<dbReference type="EMBL" id="LFQU01000008">
    <property type="protein sequence ID" value="KOO68821.1"/>
    <property type="molecule type" value="Genomic_DNA"/>
</dbReference>
<dbReference type="RefSeq" id="WP_053398082.1">
    <property type="nucleotide sequence ID" value="NZ_LFQU01000008.1"/>
</dbReference>
<proteinExistence type="predicted"/>
<feature type="transmembrane region" description="Helical" evidence="1">
    <location>
        <begin position="167"/>
        <end position="189"/>
    </location>
</feature>
<evidence type="ECO:0000313" key="2">
    <source>
        <dbReference type="EMBL" id="KOO68821.1"/>
    </source>
</evidence>
<sequence length="318" mass="35592">MILTSTLSSCYHNTGRSKTKTVATAQPDTAAFERIHHYSLNYNFVVKTDSLVLLRQQPEELLNGMQTDSVSVYKHDHIVVADIRVMPSTTADSVWIQVARDQETFGWTREQMLLASTVPSDPISQFISIFSDTHLLIFLIVISTISVAYLMRTLLRRNARIVHFNDIGTFYPTLLALTVATAAVIYSSIQNFEPDTWRHFYFHPTLNPLNVPPVLAIFLAAVWTMLILSLAVADIVRRLLPPAEALLYLCGLAGICAANYIIFSIATLYYIGYPLLAAYTYFAVKIYFKRAKCNYTCGKCGAGLRHKGICPQCGAMNT</sequence>
<feature type="transmembrane region" description="Helical" evidence="1">
    <location>
        <begin position="269"/>
        <end position="288"/>
    </location>
</feature>
<feature type="transmembrane region" description="Helical" evidence="1">
    <location>
        <begin position="135"/>
        <end position="155"/>
    </location>
</feature>
<dbReference type="OrthoDB" id="1033808at2"/>
<evidence type="ECO:0000313" key="3">
    <source>
        <dbReference type="Proteomes" id="UP000036951"/>
    </source>
</evidence>
<dbReference type="GO" id="GO:0004497">
    <property type="term" value="F:monooxygenase activity"/>
    <property type="evidence" value="ECO:0007669"/>
    <property type="project" value="UniProtKB-KW"/>
</dbReference>
<feature type="transmembrane region" description="Helical" evidence="1">
    <location>
        <begin position="209"/>
        <end position="233"/>
    </location>
</feature>
<dbReference type="Proteomes" id="UP000036951">
    <property type="component" value="Unassembled WGS sequence"/>
</dbReference>
<keyword evidence="2" id="KW-0503">Monooxygenase</keyword>
<reference evidence="2 3" key="1">
    <citation type="submission" date="2015-06" db="EMBL/GenBank/DDBJ databases">
        <title>Prevotella sp. 109, sp. nov., a novel member of the family Prevotellaceae isolated from human faeces.</title>
        <authorList>
            <person name="Shkoporov A.N."/>
            <person name="Chaplin A.V."/>
            <person name="Kafarskaia L.I."/>
            <person name="Efimov B.A."/>
        </authorList>
    </citation>
    <scope>NUCLEOTIDE SEQUENCE [LARGE SCALE GENOMIC DNA]</scope>
    <source>
        <strain evidence="2 3">109</strain>
    </source>
</reference>
<name>A0A8E1QXX4_9BACT</name>
<keyword evidence="1" id="KW-0472">Membrane</keyword>